<gene>
    <name evidence="1" type="ORF">Aam_139_009</name>
</gene>
<dbReference type="AlphaFoldDB" id="A0A0D6PJZ5"/>
<keyword evidence="2" id="KW-1185">Reference proteome</keyword>
<proteinExistence type="predicted"/>
<dbReference type="STRING" id="1120923.SAMN02746095_03178"/>
<sequence length="373" mass="39350">MAGHSAKAMNGPQGMSIDGGPLGSLNLSGGVDGYGYLVNNVPKGPLNGFNVGNALVQLQKTSGILQFTIEVGSNGGAIPVGTGKPPQTSINQFSTGPLFAGYVTIAPPDMPFTISAGQMSSLEGYEAGIDWYNASQFTTDIWAVENSQNTAVEFAYNHGPASATISFGDGYNTGVFNFLQALVTYTFNSSNVLSVYYGGNLGRTGLNAKTYGNVCGYGKASCNATVGTYGPYFANSQMFGAYYSYTTGNLNIVPEVQYVYAKEDHQLGLNQFSSNLGLALFGDYSFANTPYSIGGWVEYEDSIGPDAWFVGPKSEGVGLAVSPTWQYKDVFARANAGYFYLLHNSFGGVKYGYGSSGTARGQFVGTLEAGVLF</sequence>
<dbReference type="Proteomes" id="UP000032668">
    <property type="component" value="Unassembled WGS sequence"/>
</dbReference>
<protein>
    <recommendedName>
        <fullName evidence="3">Porin</fullName>
    </recommendedName>
</protein>
<evidence type="ECO:0000313" key="2">
    <source>
        <dbReference type="Proteomes" id="UP000032668"/>
    </source>
</evidence>
<name>A0A0D6PJZ5_9PROT</name>
<evidence type="ECO:0000313" key="1">
    <source>
        <dbReference type="EMBL" id="GAN82007.1"/>
    </source>
</evidence>
<dbReference type="EMBL" id="BANC01000137">
    <property type="protein sequence ID" value="GAN82007.1"/>
    <property type="molecule type" value="Genomic_DNA"/>
</dbReference>
<evidence type="ECO:0008006" key="3">
    <source>
        <dbReference type="Google" id="ProtNLM"/>
    </source>
</evidence>
<comment type="caution">
    <text evidence="1">The sequence shown here is derived from an EMBL/GenBank/DDBJ whole genome shotgun (WGS) entry which is preliminary data.</text>
</comment>
<accession>A0A0D6PJZ5</accession>
<organism evidence="1 2">
    <name type="scientific">Acidocella aminolytica 101 = DSM 11237</name>
    <dbReference type="NCBI Taxonomy" id="1120923"/>
    <lineage>
        <taxon>Bacteria</taxon>
        <taxon>Pseudomonadati</taxon>
        <taxon>Pseudomonadota</taxon>
        <taxon>Alphaproteobacteria</taxon>
        <taxon>Acetobacterales</taxon>
        <taxon>Acidocellaceae</taxon>
        <taxon>Acidocella</taxon>
    </lineage>
</organism>
<reference evidence="1 2" key="1">
    <citation type="submission" date="2012-11" db="EMBL/GenBank/DDBJ databases">
        <title>Whole genome sequence of Acidocella aminolytica 101 = DSM 11237.</title>
        <authorList>
            <person name="Azuma Y."/>
            <person name="Higashiura N."/>
            <person name="Hirakawa H."/>
            <person name="Matsushita K."/>
        </authorList>
    </citation>
    <scope>NUCLEOTIDE SEQUENCE [LARGE SCALE GENOMIC DNA]</scope>
    <source>
        <strain evidence="2">101 / DSM 11237</strain>
    </source>
</reference>